<dbReference type="EMBL" id="LAQU01000007">
    <property type="protein sequence ID" value="KKB63961.1"/>
    <property type="molecule type" value="Genomic_DNA"/>
</dbReference>
<accession>A0A0F5K1G3</accession>
<organism evidence="2 3">
    <name type="scientific">Robbsia andropogonis</name>
    <dbReference type="NCBI Taxonomy" id="28092"/>
    <lineage>
        <taxon>Bacteria</taxon>
        <taxon>Pseudomonadati</taxon>
        <taxon>Pseudomonadota</taxon>
        <taxon>Betaproteobacteria</taxon>
        <taxon>Burkholderiales</taxon>
        <taxon>Burkholderiaceae</taxon>
        <taxon>Robbsia</taxon>
    </lineage>
</organism>
<dbReference type="AlphaFoldDB" id="A0A0F5K1G3"/>
<comment type="caution">
    <text evidence="2">The sequence shown here is derived from an EMBL/GenBank/DDBJ whole genome shotgun (WGS) entry which is preliminary data.</text>
</comment>
<reference evidence="2 3" key="1">
    <citation type="submission" date="2015-03" db="EMBL/GenBank/DDBJ databases">
        <title>Draft Genome Sequence of Burkholderia andropogonis type strain ICMP2807, isolated from Sorghum bicolor.</title>
        <authorList>
            <person name="Lopes-Santos L."/>
            <person name="Castro D.B."/>
            <person name="Ottoboni L.M."/>
            <person name="Park D."/>
            <person name="Weirc B.S."/>
            <person name="Destefano S.A."/>
        </authorList>
    </citation>
    <scope>NUCLEOTIDE SEQUENCE [LARGE SCALE GENOMIC DNA]</scope>
    <source>
        <strain evidence="2 3">ICMP2807</strain>
    </source>
</reference>
<protein>
    <recommendedName>
        <fullName evidence="4">DUF72 domain-containing protein</fullName>
    </recommendedName>
</protein>
<feature type="region of interest" description="Disordered" evidence="1">
    <location>
        <begin position="1"/>
        <end position="37"/>
    </location>
</feature>
<dbReference type="SUPFAM" id="SSF117396">
    <property type="entry name" value="TM1631-like"/>
    <property type="match status" value="1"/>
</dbReference>
<dbReference type="PATRIC" id="fig|28092.6.peg.2288"/>
<evidence type="ECO:0008006" key="4">
    <source>
        <dbReference type="Google" id="ProtNLM"/>
    </source>
</evidence>
<name>A0A0F5K1G3_9BURK</name>
<evidence type="ECO:0000313" key="3">
    <source>
        <dbReference type="Proteomes" id="UP000033618"/>
    </source>
</evidence>
<sequence>MPSVDLTPDTPIDAGGARATSNGAAPRTRPAKPLPAIGTATPPHPFLAAAAAALPERVHLGTSSWSFPGWEGLLYDRPYSTEALAHGGLAAYAAHPLLRTVGIDRSFYAPLSIEAYQDYASQVPSDFRFLVKAPAAVCDAAIRGPRGMPSRANPAFLDVEQAIETFVHPCLTGLGSRVGPMVFQLSPLTDAQLADPAALIDRLGRFFAALPALDDAARRNGACYALELRDAGMLTPRLIKMLHARQVRYCVGVHARMPDVSRQSAALAMLDGQDPRGAALPLVVRWNLHAGMRYEGAKTRYEPFDAIIDPDVTTRQAVAALILRYLRAGQSSFIVINNKAEGSSPLSCAWLASALAVLYRDAATQKAE</sequence>
<dbReference type="PANTHER" id="PTHR30348">
    <property type="entry name" value="UNCHARACTERIZED PROTEIN YECE"/>
    <property type="match status" value="1"/>
</dbReference>
<gene>
    <name evidence="2" type="ORF">WM40_09720</name>
</gene>
<dbReference type="InterPro" id="IPR036520">
    <property type="entry name" value="UPF0759_sf"/>
</dbReference>
<evidence type="ECO:0000256" key="1">
    <source>
        <dbReference type="SAM" id="MobiDB-lite"/>
    </source>
</evidence>
<keyword evidence="3" id="KW-1185">Reference proteome</keyword>
<dbReference type="PANTHER" id="PTHR30348:SF4">
    <property type="entry name" value="DUF72 DOMAIN-CONTAINING PROTEIN"/>
    <property type="match status" value="1"/>
</dbReference>
<dbReference type="Proteomes" id="UP000033618">
    <property type="component" value="Unassembled WGS sequence"/>
</dbReference>
<dbReference type="Pfam" id="PF01904">
    <property type="entry name" value="DUF72"/>
    <property type="match status" value="1"/>
</dbReference>
<evidence type="ECO:0000313" key="2">
    <source>
        <dbReference type="EMBL" id="KKB63961.1"/>
    </source>
</evidence>
<dbReference type="Gene3D" id="3.20.20.410">
    <property type="entry name" value="Protein of unknown function UPF0759"/>
    <property type="match status" value="1"/>
</dbReference>
<dbReference type="STRING" id="28092.WM40_09720"/>
<proteinExistence type="predicted"/>
<dbReference type="InterPro" id="IPR002763">
    <property type="entry name" value="DUF72"/>
</dbReference>